<dbReference type="KEGG" id="dax:FDQ92_12460"/>
<dbReference type="RefSeq" id="WP_137425194.1">
    <property type="nucleotide sequence ID" value="NZ_CP040098.1"/>
</dbReference>
<dbReference type="OrthoDB" id="5514845at2"/>
<dbReference type="Gene3D" id="6.10.30.10">
    <property type="match status" value="1"/>
</dbReference>
<organism evidence="3 4">
    <name type="scientific">Desulfoglaeba alkanexedens ALDC</name>
    <dbReference type="NCBI Taxonomy" id="980445"/>
    <lineage>
        <taxon>Bacteria</taxon>
        <taxon>Pseudomonadati</taxon>
        <taxon>Thermodesulfobacteriota</taxon>
        <taxon>Syntrophobacteria</taxon>
        <taxon>Syntrophobacterales</taxon>
        <taxon>Syntrophobacteraceae</taxon>
        <taxon>Desulfoglaeba</taxon>
    </lineage>
</organism>
<evidence type="ECO:0000259" key="1">
    <source>
        <dbReference type="Pfam" id="PF01796"/>
    </source>
</evidence>
<proteinExistence type="predicted"/>
<dbReference type="PANTHER" id="PTHR34075:SF4">
    <property type="entry name" value="DUF35 DOMAIN-CONTAINING PROTEIN"/>
    <property type="match status" value="1"/>
</dbReference>
<evidence type="ECO:0000259" key="2">
    <source>
        <dbReference type="Pfam" id="PF12172"/>
    </source>
</evidence>
<evidence type="ECO:0000313" key="3">
    <source>
        <dbReference type="EMBL" id="QCQ22911.1"/>
    </source>
</evidence>
<feature type="domain" description="ChsH2 rubredoxin-like zinc ribbon" evidence="2">
    <location>
        <begin position="33"/>
        <end position="64"/>
    </location>
</feature>
<dbReference type="InterPro" id="IPR052513">
    <property type="entry name" value="Thioester_dehydratase-like"/>
</dbReference>
<dbReference type="InterPro" id="IPR022002">
    <property type="entry name" value="ChsH2_Znr"/>
</dbReference>
<dbReference type="EMBL" id="CP040098">
    <property type="protein sequence ID" value="QCQ22911.1"/>
    <property type="molecule type" value="Genomic_DNA"/>
</dbReference>
<dbReference type="SUPFAM" id="SSF50249">
    <property type="entry name" value="Nucleic acid-binding proteins"/>
    <property type="match status" value="1"/>
</dbReference>
<name>A0A4V1ERV0_9BACT</name>
<gene>
    <name evidence="3" type="ORF">FDQ92_12460</name>
</gene>
<accession>A0A4V1ERV0</accession>
<dbReference type="Pfam" id="PF01796">
    <property type="entry name" value="OB_ChsH2_C"/>
    <property type="match status" value="1"/>
</dbReference>
<dbReference type="InterPro" id="IPR002878">
    <property type="entry name" value="ChsH2_C"/>
</dbReference>
<keyword evidence="4" id="KW-1185">Reference proteome</keyword>
<evidence type="ECO:0000313" key="4">
    <source>
        <dbReference type="Proteomes" id="UP000298602"/>
    </source>
</evidence>
<feature type="domain" description="ChsH2 C-terminal OB-fold" evidence="1">
    <location>
        <begin position="69"/>
        <end position="140"/>
    </location>
</feature>
<sequence>MLTTDKKGNPIIEDEVIIEYSLAVGPTWNRFFEGLSMQKIFGTRCPACGRVLVPARAFCPRCFEEMNEWVELSQEGTVEGWIFVNYEYFGMPVKPPFVCGNIRLDGADCGFVHLIGGFEYEKIEDVRKHVHNGIRVRAEWNPQKPGNIFDIKHFKPIP</sequence>
<dbReference type="Proteomes" id="UP000298602">
    <property type="component" value="Chromosome"/>
</dbReference>
<dbReference type="PANTHER" id="PTHR34075">
    <property type="entry name" value="BLR3430 PROTEIN"/>
    <property type="match status" value="1"/>
</dbReference>
<protein>
    <submittedName>
        <fullName evidence="3">Zn-ribbon domain-containing OB-fold protein</fullName>
    </submittedName>
</protein>
<dbReference type="InterPro" id="IPR012340">
    <property type="entry name" value="NA-bd_OB-fold"/>
</dbReference>
<reference evidence="3 4" key="2">
    <citation type="submission" date="2019-05" db="EMBL/GenBank/DDBJ databases">
        <authorList>
            <person name="Suflita J.M."/>
            <person name="Marks C.R."/>
        </authorList>
    </citation>
    <scope>NUCLEOTIDE SEQUENCE [LARGE SCALE GENOMIC DNA]</scope>
    <source>
        <strain evidence="3 4">ALDC</strain>
    </source>
</reference>
<dbReference type="AlphaFoldDB" id="A0A4V1ERV0"/>
<dbReference type="Pfam" id="PF12172">
    <property type="entry name" value="zf-ChsH2"/>
    <property type="match status" value="1"/>
</dbReference>
<reference evidence="3 4" key="1">
    <citation type="submission" date="2019-05" db="EMBL/GenBank/DDBJ databases">
        <title>The Complete Genome Sequence of the n-alkane-degrading Desulfoglaeba alkanexedens ALDC reveals multiple alkylsuccinate synthase gene clusters.</title>
        <authorList>
            <person name="Callaghan A.V."/>
            <person name="Davidova I.A."/>
            <person name="Duncan K.E."/>
            <person name="Morris B."/>
            <person name="McInerney M.J."/>
        </authorList>
    </citation>
    <scope>NUCLEOTIDE SEQUENCE [LARGE SCALE GENOMIC DNA]</scope>
    <source>
        <strain evidence="3 4">ALDC</strain>
    </source>
</reference>